<dbReference type="GO" id="GO:0016020">
    <property type="term" value="C:membrane"/>
    <property type="evidence" value="ECO:0007669"/>
    <property type="project" value="UniProtKB-SubCell"/>
</dbReference>
<comment type="similarity">
    <text evidence="2">Belongs to the purine permeases (TC 2.A.7.14) family.</text>
</comment>
<feature type="transmembrane region" description="Helical" evidence="9">
    <location>
        <begin position="192"/>
        <end position="210"/>
    </location>
</feature>
<dbReference type="Gramene" id="OMO71090">
    <property type="protein sequence ID" value="OMO71090"/>
    <property type="gene ID" value="CCACVL1_18445"/>
</dbReference>
<keyword evidence="11" id="KW-1185">Reference proteome</keyword>
<dbReference type="AlphaFoldDB" id="A0A1R3HLD7"/>
<evidence type="ECO:0000313" key="10">
    <source>
        <dbReference type="EMBL" id="OMO71090.1"/>
    </source>
</evidence>
<evidence type="ECO:0000256" key="8">
    <source>
        <dbReference type="SAM" id="MobiDB-lite"/>
    </source>
</evidence>
<dbReference type="InterPro" id="IPR011989">
    <property type="entry name" value="ARM-like"/>
</dbReference>
<feature type="transmembrane region" description="Helical" evidence="9">
    <location>
        <begin position="324"/>
        <end position="343"/>
    </location>
</feature>
<feature type="transmembrane region" description="Helical" evidence="9">
    <location>
        <begin position="73"/>
        <end position="92"/>
    </location>
</feature>
<dbReference type="InterPro" id="IPR016024">
    <property type="entry name" value="ARM-type_fold"/>
</dbReference>
<dbReference type="InterPro" id="IPR011013">
    <property type="entry name" value="Gal_mutarotase_sf_dom"/>
</dbReference>
<feature type="transmembrane region" description="Helical" evidence="9">
    <location>
        <begin position="267"/>
        <end position="284"/>
    </location>
</feature>
<dbReference type="Pfam" id="PF08569">
    <property type="entry name" value="Mo25"/>
    <property type="match status" value="1"/>
</dbReference>
<evidence type="ECO:0000256" key="3">
    <source>
        <dbReference type="ARBA" id="ARBA00011012"/>
    </source>
</evidence>
<dbReference type="Proteomes" id="UP000188268">
    <property type="component" value="Unassembled WGS sequence"/>
</dbReference>
<keyword evidence="5 9" id="KW-0812">Transmembrane</keyword>
<comment type="caution">
    <text evidence="10">The sequence shown here is derived from an EMBL/GenBank/DDBJ whole genome shotgun (WGS) entry which is preliminary data.</text>
</comment>
<dbReference type="Pfam" id="PF01263">
    <property type="entry name" value="Aldose_epim"/>
    <property type="match status" value="1"/>
</dbReference>
<feature type="transmembrane region" description="Helical" evidence="9">
    <location>
        <begin position="231"/>
        <end position="247"/>
    </location>
</feature>
<gene>
    <name evidence="10" type="ORF">CCACVL1_18445</name>
</gene>
<keyword evidence="7 9" id="KW-0472">Membrane</keyword>
<dbReference type="SUPFAM" id="SSF74650">
    <property type="entry name" value="Galactose mutarotase-like"/>
    <property type="match status" value="1"/>
</dbReference>
<dbReference type="SUPFAM" id="SSF48371">
    <property type="entry name" value="ARM repeat"/>
    <property type="match status" value="1"/>
</dbReference>
<dbReference type="SUPFAM" id="SSF103481">
    <property type="entry name" value="Multidrug resistance efflux transporter EmrE"/>
    <property type="match status" value="1"/>
</dbReference>
<evidence type="ECO:0000256" key="2">
    <source>
        <dbReference type="ARBA" id="ARBA00006213"/>
    </source>
</evidence>
<keyword evidence="4" id="KW-0813">Transport</keyword>
<dbReference type="InterPro" id="IPR037185">
    <property type="entry name" value="EmrE-like"/>
</dbReference>
<dbReference type="Gene3D" id="2.70.98.10">
    <property type="match status" value="1"/>
</dbReference>
<name>A0A1R3HLD7_COCAP</name>
<dbReference type="GO" id="GO:0005975">
    <property type="term" value="P:carbohydrate metabolic process"/>
    <property type="evidence" value="ECO:0007669"/>
    <property type="project" value="InterPro"/>
</dbReference>
<evidence type="ECO:0000256" key="5">
    <source>
        <dbReference type="ARBA" id="ARBA00022692"/>
    </source>
</evidence>
<protein>
    <submittedName>
        <fullName evidence="10">Drug/metabolite transporter</fullName>
    </submittedName>
</protein>
<evidence type="ECO:0000313" key="11">
    <source>
        <dbReference type="Proteomes" id="UP000188268"/>
    </source>
</evidence>
<evidence type="ECO:0000256" key="1">
    <source>
        <dbReference type="ARBA" id="ARBA00004141"/>
    </source>
</evidence>
<accession>A0A1R3HLD7</accession>
<dbReference type="InterPro" id="IPR008183">
    <property type="entry name" value="Aldose_1/G6P_1-epimerase"/>
</dbReference>
<dbReference type="InterPro" id="IPR013878">
    <property type="entry name" value="Mo25"/>
</dbReference>
<dbReference type="PANTHER" id="PTHR31376">
    <property type="entry name" value="OS09G0467300 PROTEIN-RELATED"/>
    <property type="match status" value="1"/>
</dbReference>
<feature type="region of interest" description="Disordered" evidence="8">
    <location>
        <begin position="1"/>
        <end position="20"/>
    </location>
</feature>
<dbReference type="GO" id="GO:0016853">
    <property type="term" value="F:isomerase activity"/>
    <property type="evidence" value="ECO:0007669"/>
    <property type="project" value="InterPro"/>
</dbReference>
<organism evidence="10 11">
    <name type="scientific">Corchorus capsularis</name>
    <name type="common">Jute</name>
    <dbReference type="NCBI Taxonomy" id="210143"/>
    <lineage>
        <taxon>Eukaryota</taxon>
        <taxon>Viridiplantae</taxon>
        <taxon>Streptophyta</taxon>
        <taxon>Embryophyta</taxon>
        <taxon>Tracheophyta</taxon>
        <taxon>Spermatophyta</taxon>
        <taxon>Magnoliopsida</taxon>
        <taxon>eudicotyledons</taxon>
        <taxon>Gunneridae</taxon>
        <taxon>Pentapetalae</taxon>
        <taxon>rosids</taxon>
        <taxon>malvids</taxon>
        <taxon>Malvales</taxon>
        <taxon>Malvaceae</taxon>
        <taxon>Grewioideae</taxon>
        <taxon>Apeibeae</taxon>
        <taxon>Corchorus</taxon>
    </lineage>
</organism>
<feature type="transmembrane region" description="Helical" evidence="9">
    <location>
        <begin position="104"/>
        <end position="124"/>
    </location>
</feature>
<dbReference type="PANTHER" id="PTHR31376:SF3">
    <property type="entry name" value="PURINE PERMEASE 4-RELATED"/>
    <property type="match status" value="1"/>
</dbReference>
<sequence length="672" mass="74513">MNNNPGSSSNTNQQSRDIDEQDQKAMTNKRYLPLLIINYACLFLGSVSSSLLSKYYFNHKGSSRWVSTWVQSAGFPLLVIPIFLPYYLFNCTQRKPFTHFTPKILVLSVFIGVMLGINNLLFSWGNSYLPVSTSSLLLSSQLVFTLILSVIIVKQKITFTNLNCVILQTLGSALLAFESSHDKPQGLTRAKYFIGFISTIGAGLLFALYLPIMEMVYKKVYCYTMVMEMQLVMEIAATVLATTGMAVDGGFTEMKRESKEVFDKGERVYWVALISNVVTWQLCFMGTAGMVFLTCSITGGICMTALLAMNVLGGVLVYGDNFGGVKVVSTLMVGWGFCSYVYGMYVKNKKMKHCSDELLDHDHQKLINNNGAPPSMEMAQIEPGAPPSQHLEATIKIQAFFASFATAVISFSGSSFCCGAASRAVAQRLSPPTTLSDTSAATANLFDKSPPIKIKGLFKSKLRTLVDIVRQTRDLLIYAEHSLDSRESKREEKMAELCKNIRELKESSKSIQIEAFHVFKLFAANQNKPADIVSILVANKSKLLGLFADFKTDKEDEQFEADNAQVVKEIATSWSLEPKNRRLMEEVDFPPPSYGQQEEEVEPSVAAKDLVVIRGVKDYKNDSYITFTYNSFDGEQGFPGNLAVAVAYMLLGRNKLGVKMEAKALDKATPVI</sequence>
<comment type="subcellular location">
    <subcellularLocation>
        <location evidence="1">Membrane</location>
        <topology evidence="1">Multi-pass membrane protein</topology>
    </subcellularLocation>
</comment>
<proteinExistence type="inferred from homology"/>
<feature type="transmembrane region" description="Helical" evidence="9">
    <location>
        <begin position="31"/>
        <end position="53"/>
    </location>
</feature>
<dbReference type="Gene3D" id="1.25.10.10">
    <property type="entry name" value="Leucine-rich Repeat Variant"/>
    <property type="match status" value="1"/>
</dbReference>
<dbReference type="GO" id="GO:0005345">
    <property type="term" value="F:purine nucleobase transmembrane transporter activity"/>
    <property type="evidence" value="ECO:0007669"/>
    <property type="project" value="UniProtKB-ARBA"/>
</dbReference>
<feature type="compositionally biased region" description="Polar residues" evidence="8">
    <location>
        <begin position="1"/>
        <end position="15"/>
    </location>
</feature>
<evidence type="ECO:0000256" key="6">
    <source>
        <dbReference type="ARBA" id="ARBA00022989"/>
    </source>
</evidence>
<dbReference type="InterPro" id="IPR030182">
    <property type="entry name" value="PUP_plant"/>
</dbReference>
<evidence type="ECO:0000256" key="7">
    <source>
        <dbReference type="ARBA" id="ARBA00023136"/>
    </source>
</evidence>
<dbReference type="Pfam" id="PF16913">
    <property type="entry name" value="PUNUT"/>
    <property type="match status" value="1"/>
</dbReference>
<dbReference type="GO" id="GO:0030246">
    <property type="term" value="F:carbohydrate binding"/>
    <property type="evidence" value="ECO:0007669"/>
    <property type="project" value="InterPro"/>
</dbReference>
<feature type="transmembrane region" description="Helical" evidence="9">
    <location>
        <begin position="136"/>
        <end position="153"/>
    </location>
</feature>
<comment type="similarity">
    <text evidence="3">Belongs to the Mo25 family.</text>
</comment>
<evidence type="ECO:0000256" key="4">
    <source>
        <dbReference type="ARBA" id="ARBA00022448"/>
    </source>
</evidence>
<evidence type="ECO:0000256" key="9">
    <source>
        <dbReference type="SAM" id="Phobius"/>
    </source>
</evidence>
<dbReference type="EMBL" id="AWWV01011707">
    <property type="protein sequence ID" value="OMO71090.1"/>
    <property type="molecule type" value="Genomic_DNA"/>
</dbReference>
<dbReference type="OrthoDB" id="683622at2759"/>
<dbReference type="GO" id="GO:0015211">
    <property type="term" value="F:purine nucleoside transmembrane transporter activity"/>
    <property type="evidence" value="ECO:0007669"/>
    <property type="project" value="InterPro"/>
</dbReference>
<keyword evidence="6 9" id="KW-1133">Transmembrane helix</keyword>
<dbReference type="InterPro" id="IPR014718">
    <property type="entry name" value="GH-type_carb-bd"/>
</dbReference>
<reference evidence="10 11" key="1">
    <citation type="submission" date="2013-09" db="EMBL/GenBank/DDBJ databases">
        <title>Corchorus capsularis genome sequencing.</title>
        <authorList>
            <person name="Alam M."/>
            <person name="Haque M.S."/>
            <person name="Islam M.S."/>
            <person name="Emdad E.M."/>
            <person name="Islam M.M."/>
            <person name="Ahmed B."/>
            <person name="Halim A."/>
            <person name="Hossen Q.M.M."/>
            <person name="Hossain M.Z."/>
            <person name="Ahmed R."/>
            <person name="Khan M.M."/>
            <person name="Islam R."/>
            <person name="Rashid M.M."/>
            <person name="Khan S.A."/>
            <person name="Rahman M.S."/>
            <person name="Alam M."/>
        </authorList>
    </citation>
    <scope>NUCLEOTIDE SEQUENCE [LARGE SCALE GENOMIC DNA]</scope>
    <source>
        <strain evidence="11">cv. CVL-1</strain>
        <tissue evidence="10">Whole seedling</tissue>
    </source>
</reference>
<feature type="transmembrane region" description="Helical" evidence="9">
    <location>
        <begin position="291"/>
        <end position="318"/>
    </location>
</feature>